<evidence type="ECO:0000256" key="7">
    <source>
        <dbReference type="ARBA" id="ARBA00023237"/>
    </source>
</evidence>
<evidence type="ECO:0000313" key="9">
    <source>
        <dbReference type="Proteomes" id="UP000806077"/>
    </source>
</evidence>
<comment type="subcellular location">
    <subcellularLocation>
        <location evidence="1">Cell outer membrane</location>
    </subcellularLocation>
</comment>
<dbReference type="EMBL" id="WXXV01000002">
    <property type="protein sequence ID" value="MBE7694174.1"/>
    <property type="molecule type" value="Genomic_DNA"/>
</dbReference>
<keyword evidence="5" id="KW-0812">Transmembrane</keyword>
<dbReference type="InterPro" id="IPR003423">
    <property type="entry name" value="OMP_efflux"/>
</dbReference>
<evidence type="ECO:0000256" key="6">
    <source>
        <dbReference type="ARBA" id="ARBA00023136"/>
    </source>
</evidence>
<dbReference type="GO" id="GO:0015562">
    <property type="term" value="F:efflux transmembrane transporter activity"/>
    <property type="evidence" value="ECO:0007669"/>
    <property type="project" value="InterPro"/>
</dbReference>
<keyword evidence="4" id="KW-1134">Transmembrane beta strand</keyword>
<comment type="caution">
    <text evidence="8">The sequence shown here is derived from an EMBL/GenBank/DDBJ whole genome shotgun (WGS) entry which is preliminary data.</text>
</comment>
<keyword evidence="3" id="KW-0813">Transport</keyword>
<keyword evidence="6" id="KW-0472">Membrane</keyword>
<evidence type="ECO:0000256" key="5">
    <source>
        <dbReference type="ARBA" id="ARBA00022692"/>
    </source>
</evidence>
<accession>A0AAP1RDQ6</accession>
<dbReference type="Gene3D" id="1.20.1600.10">
    <property type="entry name" value="Outer membrane efflux proteins (OEP)"/>
    <property type="match status" value="1"/>
</dbReference>
<evidence type="ECO:0000256" key="4">
    <source>
        <dbReference type="ARBA" id="ARBA00022452"/>
    </source>
</evidence>
<dbReference type="AlphaFoldDB" id="A0AAP1RDQ6"/>
<dbReference type="GO" id="GO:1990281">
    <property type="term" value="C:efflux pump complex"/>
    <property type="evidence" value="ECO:0007669"/>
    <property type="project" value="TreeGrafter"/>
</dbReference>
<comment type="similarity">
    <text evidence="2">Belongs to the outer membrane factor (OMF) (TC 1.B.17) family.</text>
</comment>
<keyword evidence="7" id="KW-0998">Cell outer membrane</keyword>
<dbReference type="GO" id="GO:0009279">
    <property type="term" value="C:cell outer membrane"/>
    <property type="evidence" value="ECO:0007669"/>
    <property type="project" value="UniProtKB-SubCell"/>
</dbReference>
<evidence type="ECO:0000313" key="8">
    <source>
        <dbReference type="EMBL" id="MBE7694174.1"/>
    </source>
</evidence>
<evidence type="ECO:0000256" key="2">
    <source>
        <dbReference type="ARBA" id="ARBA00007613"/>
    </source>
</evidence>
<dbReference type="PANTHER" id="PTHR30026">
    <property type="entry name" value="OUTER MEMBRANE PROTEIN TOLC"/>
    <property type="match status" value="1"/>
</dbReference>
<protein>
    <submittedName>
        <fullName evidence="8">TolC family protein</fullName>
    </submittedName>
</protein>
<name>A0AAP1RDQ6_9FLAO</name>
<proteinExistence type="inferred from homology"/>
<dbReference type="PANTHER" id="PTHR30026:SF20">
    <property type="entry name" value="OUTER MEMBRANE PROTEIN TOLC"/>
    <property type="match status" value="1"/>
</dbReference>
<dbReference type="Pfam" id="PF02321">
    <property type="entry name" value="OEP"/>
    <property type="match status" value="2"/>
</dbReference>
<dbReference type="GO" id="GO:0015288">
    <property type="term" value="F:porin activity"/>
    <property type="evidence" value="ECO:0007669"/>
    <property type="project" value="TreeGrafter"/>
</dbReference>
<evidence type="ECO:0000256" key="1">
    <source>
        <dbReference type="ARBA" id="ARBA00004442"/>
    </source>
</evidence>
<keyword evidence="9" id="KW-1185">Reference proteome</keyword>
<dbReference type="InterPro" id="IPR051906">
    <property type="entry name" value="TolC-like"/>
</dbReference>
<dbReference type="Proteomes" id="UP000806077">
    <property type="component" value="Unassembled WGS sequence"/>
</dbReference>
<sequence>MKTKMVILAALFTSIAGFSQKQWTLKQCVNHALENNITIKQNKLQIKLAEKDTEIAKGNFLPNLNGSTSSNLGFGSTLHPVTRNLVSQNTFGNSYSLNTGVTIFNGFRNLNTLKQAKLGVQARKLEVAKITNDISLNVVNYYLNVLFAKENLKVAKVQSEISKNQTAQATIKFDAGAIPKSDLLNAKATAANDQQNLVLQENTLNLALLNLKQVLQVSSPNFDVAAIKIDAPSAALLYDSAQSVYSKALTNRPEIANAKLNIKNADLSIEMAKGAYLPTLTASANAATNFGHSFDLLPGQKPNTYFFKQLKDNLGYGIGLSLNVPLFNRFQTKNRVAKAAINKEQSTFNLQSKQLQLEQEITTSFLEAKAAAKTFEVAKISLEAQKEAFKNAQVGYKHGSITQFDFDQVRNKLVTAQGVMIRSKYDYVFKTKVLKFYFGEAIVD</sequence>
<gene>
    <name evidence="8" type="ORF">F7645_01830</name>
</gene>
<organism evidence="8 9">
    <name type="scientific">Tenacibaculum finnmarkense genomovar finnmarkense</name>
    <dbReference type="NCBI Taxonomy" id="1458503"/>
    <lineage>
        <taxon>Bacteria</taxon>
        <taxon>Pseudomonadati</taxon>
        <taxon>Bacteroidota</taxon>
        <taxon>Flavobacteriia</taxon>
        <taxon>Flavobacteriales</taxon>
        <taxon>Flavobacteriaceae</taxon>
        <taxon>Tenacibaculum</taxon>
        <taxon>Tenacibaculum finnmarkense</taxon>
    </lineage>
</organism>
<reference evidence="8 9" key="1">
    <citation type="journal article" date="2020" name="Int. J. Syst. Evol. Microbiol.">
        <title>Tenacibaculum piscium sp. nov., isolated from skin ulcers of sea-farmed fish, and description of Tenacibaculum finnmarkense sp. nov. with subdivision into genomovars finnmarkense and ulcerans.</title>
        <authorList>
            <person name="Olsen A.B."/>
            <person name="Spilsberg B."/>
            <person name="Nilsen H.K."/>
            <person name="Lagesen K."/>
            <person name="Gulla S."/>
            <person name="Avendano-Herrera R."/>
            <person name="Irgang R."/>
            <person name="Duchaud E."/>
            <person name="Colquhoun D.J."/>
        </authorList>
    </citation>
    <scope>NUCLEOTIDE SEQUENCE [LARGE SCALE GENOMIC DNA]</scope>
    <source>
        <strain evidence="8 9">TNO037</strain>
    </source>
</reference>
<evidence type="ECO:0000256" key="3">
    <source>
        <dbReference type="ARBA" id="ARBA00022448"/>
    </source>
</evidence>
<dbReference type="SUPFAM" id="SSF56954">
    <property type="entry name" value="Outer membrane efflux proteins (OEP)"/>
    <property type="match status" value="1"/>
</dbReference>